<keyword evidence="3" id="KW-1185">Reference proteome</keyword>
<name>A0A1T4XYG1_9BACT</name>
<dbReference type="Pfam" id="PF01764">
    <property type="entry name" value="Lipase_3"/>
    <property type="match status" value="1"/>
</dbReference>
<gene>
    <name evidence="2" type="ORF">SAMN02745166_02188</name>
</gene>
<dbReference type="PANTHER" id="PTHR45856">
    <property type="entry name" value="ALPHA/BETA-HYDROLASES SUPERFAMILY PROTEIN"/>
    <property type="match status" value="1"/>
</dbReference>
<evidence type="ECO:0000313" key="3">
    <source>
        <dbReference type="Proteomes" id="UP000190774"/>
    </source>
</evidence>
<dbReference type="InterPro" id="IPR029058">
    <property type="entry name" value="AB_hydrolase_fold"/>
</dbReference>
<dbReference type="Proteomes" id="UP000190774">
    <property type="component" value="Unassembled WGS sequence"/>
</dbReference>
<dbReference type="PANTHER" id="PTHR45856:SF25">
    <property type="entry name" value="FUNGAL LIPASE-LIKE DOMAIN-CONTAINING PROTEIN"/>
    <property type="match status" value="1"/>
</dbReference>
<protein>
    <submittedName>
        <fullName evidence="2">Lipase (Class 3)</fullName>
    </submittedName>
</protein>
<feature type="domain" description="Fungal lipase-type" evidence="1">
    <location>
        <begin position="594"/>
        <end position="717"/>
    </location>
</feature>
<evidence type="ECO:0000313" key="2">
    <source>
        <dbReference type="EMBL" id="SKA94602.1"/>
    </source>
</evidence>
<dbReference type="Gene3D" id="3.40.50.1820">
    <property type="entry name" value="alpha/beta hydrolase"/>
    <property type="match status" value="1"/>
</dbReference>
<dbReference type="EMBL" id="FUYE01000006">
    <property type="protein sequence ID" value="SKA94602.1"/>
    <property type="molecule type" value="Genomic_DNA"/>
</dbReference>
<dbReference type="RefSeq" id="WP_078813397.1">
    <property type="nucleotide sequence ID" value="NZ_FUYE01000006.1"/>
</dbReference>
<dbReference type="STRING" id="48467.SAMN02745166_02188"/>
<organism evidence="2 3">
    <name type="scientific">Prosthecobacter debontii</name>
    <dbReference type="NCBI Taxonomy" id="48467"/>
    <lineage>
        <taxon>Bacteria</taxon>
        <taxon>Pseudomonadati</taxon>
        <taxon>Verrucomicrobiota</taxon>
        <taxon>Verrucomicrobiia</taxon>
        <taxon>Verrucomicrobiales</taxon>
        <taxon>Verrucomicrobiaceae</taxon>
        <taxon>Prosthecobacter</taxon>
    </lineage>
</organism>
<dbReference type="SUPFAM" id="SSF53474">
    <property type="entry name" value="alpha/beta-Hydrolases"/>
    <property type="match status" value="1"/>
</dbReference>
<sequence>MAPSSPDLNATLTLGVKMGVEGMSTTVQGTILVRHASGGWTEQKSIPAGPQPDLVSVPIPAGVYSVEATLPSGLSLCLEGEIAPGETQSVLLAGEEAMPESLDWSSFALSGAVSILGKAKRSFKEKVMPRLEGVWQEQVMPKVTETISREGAKVYERYQLPIRERFSLMKGTASAWASSSALESLGTVPTMGHASSIELPEAVGNETSLEGLGGDFMPSIPAGTGFFMRFWQKKGDGNWEPVGANWPIELPAEQGVIQVPVPVHTLPITQGLMFLVEIGGFSSGISEFCMLPRHWSDRMEREVPVTLVIDALTENRQETSLPIRVRATVQDPDLAQLMSAMKTADHQVVDHVVAGLADEYLHEKVRNPLMAAAAALALLKMRQLELLRDWTYNLAAWFPELPDGPVIRAWHLLFGAPSKEAHDTARAWLLESERRGLPLFFESLRLLVDGLQLLKYPEESEEAVSPEPDEEVTRALRRCQSFLWAADADEDFNSYRGTHPNEPGITKRKIKESAVPRIQPQLSLMSNDTSTCLKTKGLDLKAAVFLAEASAEAYSRDPKTTKEWAAERGFTNCQPFDLGNIQGFWTEGDEVAMLSFRGTSNIGQWVRDARILPAGHEWGLVHRGFKKGVDIVHGYVDAFAAVAATKPYVWITGHSLGGALAVIAAANLKLKGINASTYTYGQPRAGYINFADNFDRKLSGRLYRFINQMDIVARLPPGLLFKHCGIPKRIVRPGVLESVEVMLNAELPVEAYEMPDLLYQPERRPVLLERLEEAEMLGRPQMIDSDLPALTEREFLQLQLQLGVASEGYEEGIEFEGSVHSQGLFGDHAIVNYINLLREIRDQA</sequence>
<dbReference type="InterPro" id="IPR002921">
    <property type="entry name" value="Fungal_lipase-type"/>
</dbReference>
<dbReference type="GO" id="GO:0006629">
    <property type="term" value="P:lipid metabolic process"/>
    <property type="evidence" value="ECO:0007669"/>
    <property type="project" value="InterPro"/>
</dbReference>
<dbReference type="OrthoDB" id="5522031at2"/>
<reference evidence="3" key="1">
    <citation type="submission" date="2017-02" db="EMBL/GenBank/DDBJ databases">
        <authorList>
            <person name="Varghese N."/>
            <person name="Submissions S."/>
        </authorList>
    </citation>
    <scope>NUCLEOTIDE SEQUENCE [LARGE SCALE GENOMIC DNA]</scope>
    <source>
        <strain evidence="3">ATCC 700200</strain>
    </source>
</reference>
<dbReference type="AlphaFoldDB" id="A0A1T4XYG1"/>
<accession>A0A1T4XYG1</accession>
<dbReference type="InterPro" id="IPR051218">
    <property type="entry name" value="Sec_MonoDiacylglyc_Lipase"/>
</dbReference>
<proteinExistence type="predicted"/>
<evidence type="ECO:0000259" key="1">
    <source>
        <dbReference type="Pfam" id="PF01764"/>
    </source>
</evidence>
<dbReference type="CDD" id="cd00519">
    <property type="entry name" value="Lipase_3"/>
    <property type="match status" value="1"/>
</dbReference>